<dbReference type="PROSITE" id="PS50004">
    <property type="entry name" value="C2"/>
    <property type="match status" value="2"/>
</dbReference>
<dbReference type="GO" id="GO:0030276">
    <property type="term" value="F:clathrin binding"/>
    <property type="evidence" value="ECO:0007669"/>
    <property type="project" value="TreeGrafter"/>
</dbReference>
<dbReference type="GO" id="GO:0070382">
    <property type="term" value="C:exocytic vesicle"/>
    <property type="evidence" value="ECO:0007669"/>
    <property type="project" value="TreeGrafter"/>
</dbReference>
<dbReference type="SUPFAM" id="SSF49562">
    <property type="entry name" value="C2 domain (Calcium/lipid-binding domain, CaLB)"/>
    <property type="match status" value="2"/>
</dbReference>
<dbReference type="GeneTree" id="ENSGT00930000151452"/>
<dbReference type="PANTHER" id="PTHR10024:SF351">
    <property type="entry name" value="SYNAPTOTAGMIN-4-LIKE"/>
    <property type="match status" value="1"/>
</dbReference>
<dbReference type="Pfam" id="PF00168">
    <property type="entry name" value="C2"/>
    <property type="match status" value="2"/>
</dbReference>
<dbReference type="InParanoid" id="A0A7N4NXI4"/>
<dbReference type="GO" id="GO:0001786">
    <property type="term" value="F:phosphatidylserine binding"/>
    <property type="evidence" value="ECO:0007669"/>
    <property type="project" value="TreeGrafter"/>
</dbReference>
<feature type="domain" description="C2" evidence="3">
    <location>
        <begin position="134"/>
        <end position="258"/>
    </location>
</feature>
<evidence type="ECO:0000313" key="5">
    <source>
        <dbReference type="Proteomes" id="UP000007648"/>
    </source>
</evidence>
<dbReference type="GO" id="GO:0098793">
    <property type="term" value="C:presynapse"/>
    <property type="evidence" value="ECO:0007669"/>
    <property type="project" value="GOC"/>
</dbReference>
<evidence type="ECO:0000256" key="1">
    <source>
        <dbReference type="ARBA" id="ARBA00006996"/>
    </source>
</evidence>
<keyword evidence="5" id="KW-1185">Reference proteome</keyword>
<dbReference type="GO" id="GO:0000149">
    <property type="term" value="F:SNARE binding"/>
    <property type="evidence" value="ECO:0007669"/>
    <property type="project" value="TreeGrafter"/>
</dbReference>
<dbReference type="GO" id="GO:0006906">
    <property type="term" value="P:vesicle fusion"/>
    <property type="evidence" value="ECO:0007669"/>
    <property type="project" value="TreeGrafter"/>
</dbReference>
<feature type="compositionally biased region" description="Pro residues" evidence="2">
    <location>
        <begin position="86"/>
        <end position="102"/>
    </location>
</feature>
<comment type="similarity">
    <text evidence="1">Belongs to the synaptotagmin family.</text>
</comment>
<evidence type="ECO:0000259" key="3">
    <source>
        <dbReference type="PROSITE" id="PS50004"/>
    </source>
</evidence>
<dbReference type="InterPro" id="IPR000008">
    <property type="entry name" value="C2_dom"/>
</dbReference>
<dbReference type="SMART" id="SM00239">
    <property type="entry name" value="C2"/>
    <property type="match status" value="2"/>
</dbReference>
<proteinExistence type="inferred from homology"/>
<feature type="compositionally biased region" description="Basic residues" evidence="2">
    <location>
        <begin position="111"/>
        <end position="120"/>
    </location>
</feature>
<dbReference type="GO" id="GO:0030424">
    <property type="term" value="C:axon"/>
    <property type="evidence" value="ECO:0007669"/>
    <property type="project" value="TreeGrafter"/>
</dbReference>
<accession>A0A7N4NXI4</accession>
<dbReference type="PANTHER" id="PTHR10024">
    <property type="entry name" value="SYNAPTOTAGMIN"/>
    <property type="match status" value="1"/>
</dbReference>
<feature type="compositionally biased region" description="Low complexity" evidence="2">
    <location>
        <begin position="121"/>
        <end position="140"/>
    </location>
</feature>
<dbReference type="InterPro" id="IPR035892">
    <property type="entry name" value="C2_domain_sf"/>
</dbReference>
<dbReference type="GO" id="GO:0005509">
    <property type="term" value="F:calcium ion binding"/>
    <property type="evidence" value="ECO:0007669"/>
    <property type="project" value="TreeGrafter"/>
</dbReference>
<reference evidence="4 5" key="1">
    <citation type="journal article" date="2011" name="Proc. Natl. Acad. Sci. U.S.A.">
        <title>Genetic diversity and population structure of the endangered marsupial Sarcophilus harrisii (Tasmanian devil).</title>
        <authorList>
            <person name="Miller W."/>
            <person name="Hayes V.M."/>
            <person name="Ratan A."/>
            <person name="Petersen D.C."/>
            <person name="Wittekindt N.E."/>
            <person name="Miller J."/>
            <person name="Walenz B."/>
            <person name="Knight J."/>
            <person name="Qi J."/>
            <person name="Zhao F."/>
            <person name="Wang Q."/>
            <person name="Bedoya-Reina O.C."/>
            <person name="Katiyar N."/>
            <person name="Tomsho L.P."/>
            <person name="Kasson L.M."/>
            <person name="Hardie R.A."/>
            <person name="Woodbridge P."/>
            <person name="Tindall E.A."/>
            <person name="Bertelsen M.F."/>
            <person name="Dixon D."/>
            <person name="Pyecroft S."/>
            <person name="Helgen K.M."/>
            <person name="Lesk A.M."/>
            <person name="Pringle T.H."/>
            <person name="Patterson N."/>
            <person name="Zhang Y."/>
            <person name="Kreiss A."/>
            <person name="Woods G.M."/>
            <person name="Jones M.E."/>
            <person name="Schuster S.C."/>
        </authorList>
    </citation>
    <scope>NUCLEOTIDE SEQUENCE [LARGE SCALE GENOMIC DNA]</scope>
</reference>
<dbReference type="Ensembl" id="ENSSHAT00000035388.1">
    <property type="protein sequence ID" value="ENSSHAP00000029276.1"/>
    <property type="gene ID" value="ENSSHAG00000026466.1"/>
</dbReference>
<feature type="domain" description="C2" evidence="3">
    <location>
        <begin position="292"/>
        <end position="427"/>
    </location>
</feature>
<dbReference type="GO" id="GO:0005886">
    <property type="term" value="C:plasma membrane"/>
    <property type="evidence" value="ECO:0007669"/>
    <property type="project" value="TreeGrafter"/>
</dbReference>
<dbReference type="GO" id="GO:0005544">
    <property type="term" value="F:calcium-dependent phospholipid binding"/>
    <property type="evidence" value="ECO:0007669"/>
    <property type="project" value="TreeGrafter"/>
</dbReference>
<dbReference type="AlphaFoldDB" id="A0A7N4NXI4"/>
<evidence type="ECO:0000256" key="2">
    <source>
        <dbReference type="SAM" id="MobiDB-lite"/>
    </source>
</evidence>
<evidence type="ECO:0000313" key="4">
    <source>
        <dbReference type="Ensembl" id="ENSSHAP00000029276.1"/>
    </source>
</evidence>
<dbReference type="Gene3D" id="2.60.40.150">
    <property type="entry name" value="C2 domain"/>
    <property type="match status" value="2"/>
</dbReference>
<dbReference type="GO" id="GO:0048791">
    <property type="term" value="P:calcium ion-regulated exocytosis of neurotransmitter"/>
    <property type="evidence" value="ECO:0007669"/>
    <property type="project" value="TreeGrafter"/>
</dbReference>
<protein>
    <recommendedName>
        <fullName evidence="3">C2 domain-containing protein</fullName>
    </recommendedName>
</protein>
<sequence>MPVVGGWPRSPQALGSPFHEQEAAPAQIFLGAGCAFLLSSFLLGCGFCWRRRPWRAPPTPPAVETAAPTVPLAACVRSRYQSLQPRAPPSRAPGAPLPPAPRHPPDSSSTSKKRPSRARGRASSPAGLATPAAPRGPLRPRLSFSLGYSPLREELTLTALGAWELPRGSPPGRGTYVRLRLVPSRARRQQTAPQPPGPSAAFPESFCFRGCSPRALRAQSLRMAVYSRDFPGLGSSLVGEVVFPCARVVSDSVSGCLVGYTRELSASESKLPKSLSCQKLPAPGPQAPRMGSPGRLFLLLQFQAAASRIKVLVRRAENLHSLGRLPGHREHSVVIGLYQAGQLLDSRETRRVVGCSPVWNAPFLFSLPPKDLREQNLFLQFTVRQSHLLTRTVTLGWVRIGPEASAAGRAHWQDMYQHSLRESSQWHPLCPGKPEAPPPPRGSSFWNWNKKQLMLKKAFG</sequence>
<dbReference type="Proteomes" id="UP000007648">
    <property type="component" value="Unassembled WGS sequence"/>
</dbReference>
<reference evidence="4" key="3">
    <citation type="submission" date="2025-09" db="UniProtKB">
        <authorList>
            <consortium name="Ensembl"/>
        </authorList>
    </citation>
    <scope>IDENTIFICATION</scope>
</reference>
<reference evidence="4" key="2">
    <citation type="submission" date="2025-08" db="UniProtKB">
        <authorList>
            <consortium name="Ensembl"/>
        </authorList>
    </citation>
    <scope>IDENTIFICATION</scope>
</reference>
<organism evidence="4 5">
    <name type="scientific">Sarcophilus harrisii</name>
    <name type="common">Tasmanian devil</name>
    <name type="synonym">Sarcophilus laniarius</name>
    <dbReference type="NCBI Taxonomy" id="9305"/>
    <lineage>
        <taxon>Eukaryota</taxon>
        <taxon>Metazoa</taxon>
        <taxon>Chordata</taxon>
        <taxon>Craniata</taxon>
        <taxon>Vertebrata</taxon>
        <taxon>Euteleostomi</taxon>
        <taxon>Mammalia</taxon>
        <taxon>Metatheria</taxon>
        <taxon>Dasyuromorphia</taxon>
        <taxon>Dasyuridae</taxon>
        <taxon>Sarcophilus</taxon>
    </lineage>
</organism>
<feature type="region of interest" description="Disordered" evidence="2">
    <location>
        <begin position="83"/>
        <end position="140"/>
    </location>
</feature>
<name>A0A7N4NXI4_SARHA</name>